<feature type="signal peptide" evidence="5">
    <location>
        <begin position="1"/>
        <end position="30"/>
    </location>
</feature>
<comment type="similarity">
    <text evidence="2">Belongs to the bacterial solute-binding protein 5 family.</text>
</comment>
<evidence type="ECO:0000256" key="4">
    <source>
        <dbReference type="ARBA" id="ARBA00022729"/>
    </source>
</evidence>
<proteinExistence type="inferred from homology"/>
<keyword evidence="4 5" id="KW-0732">Signal</keyword>
<accession>A0A1H8K9W7</accession>
<dbReference type="STRING" id="1077947.SAMN05216227_103028"/>
<feature type="chain" id="PRO_5010289347" evidence="5">
    <location>
        <begin position="31"/>
        <end position="515"/>
    </location>
</feature>
<evidence type="ECO:0000313" key="8">
    <source>
        <dbReference type="Proteomes" id="UP000183002"/>
    </source>
</evidence>
<dbReference type="OrthoDB" id="9803988at2"/>
<dbReference type="GO" id="GO:0015833">
    <property type="term" value="P:peptide transport"/>
    <property type="evidence" value="ECO:0007669"/>
    <property type="project" value="TreeGrafter"/>
</dbReference>
<evidence type="ECO:0000256" key="5">
    <source>
        <dbReference type="SAM" id="SignalP"/>
    </source>
</evidence>
<dbReference type="CDD" id="cd00995">
    <property type="entry name" value="PBP2_NikA_DppA_OppA_like"/>
    <property type="match status" value="1"/>
</dbReference>
<evidence type="ECO:0000259" key="6">
    <source>
        <dbReference type="Pfam" id="PF00496"/>
    </source>
</evidence>
<name>A0A1H8K9W7_9RHOB</name>
<dbReference type="Pfam" id="PF00496">
    <property type="entry name" value="SBP_bac_5"/>
    <property type="match status" value="1"/>
</dbReference>
<dbReference type="Gene3D" id="3.90.76.10">
    <property type="entry name" value="Dipeptide-binding Protein, Domain 1"/>
    <property type="match status" value="1"/>
</dbReference>
<evidence type="ECO:0000256" key="3">
    <source>
        <dbReference type="ARBA" id="ARBA00022448"/>
    </source>
</evidence>
<dbReference type="SUPFAM" id="SSF53850">
    <property type="entry name" value="Periplasmic binding protein-like II"/>
    <property type="match status" value="1"/>
</dbReference>
<dbReference type="GO" id="GO:0043190">
    <property type="term" value="C:ATP-binding cassette (ABC) transporter complex"/>
    <property type="evidence" value="ECO:0007669"/>
    <property type="project" value="InterPro"/>
</dbReference>
<dbReference type="Gene3D" id="3.10.105.10">
    <property type="entry name" value="Dipeptide-binding Protein, Domain 3"/>
    <property type="match status" value="1"/>
</dbReference>
<dbReference type="PIRSF" id="PIRSF002741">
    <property type="entry name" value="MppA"/>
    <property type="match status" value="1"/>
</dbReference>
<sequence>MKRRDFLRNSTAIMGTMAIFGTAIPQAVLAQETPVTGGTLIWGHSETTQNLDIHQTGTASSSRVLQNVHSSLVTVDADLNVIPDLAESFEVSTDGLTYTFKLRPGVTFHNGAAMTSADVKYSFERCKDPATGAVNFEVFNNVASIDTPDDLTVVITMSSINAPFLSRLAENGAGAIMPVESGPTQGTNPMGAGPFKFVRYEVGTVVELARFDDYWNGPAFLDGVLAREITEPTTRLTGLRTGELHMINDIPLDRVSELQGDASLQVKTWFPLNFDFINMNHTYPPFQDARVRVAFDMIIDKEALMQGALWGQGATSPSASFPTGAAFNKSLVQRPQDIEGAKALLAEAGHPEGSLNIVFKATTNYPYHIETAQILVEWFRMAGVNLTIEQLTWADWLSQCWVDKDYQMTMMNFFTLWESDFLYYSVWNSKGAYNYRAINDPIIDQLTEQARITVDNAARADVYKQVQQQIWDQSHDIILWFRNGTIGAQPSVKGLDSVVHPNGSNLNFHKVWLAA</sequence>
<dbReference type="Proteomes" id="UP000183002">
    <property type="component" value="Unassembled WGS sequence"/>
</dbReference>
<dbReference type="GO" id="GO:0030288">
    <property type="term" value="C:outer membrane-bounded periplasmic space"/>
    <property type="evidence" value="ECO:0007669"/>
    <property type="project" value="UniProtKB-ARBA"/>
</dbReference>
<organism evidence="7 8">
    <name type="scientific">Pseudorhodobacter antarcticus</name>
    <dbReference type="NCBI Taxonomy" id="1077947"/>
    <lineage>
        <taxon>Bacteria</taxon>
        <taxon>Pseudomonadati</taxon>
        <taxon>Pseudomonadota</taxon>
        <taxon>Alphaproteobacteria</taxon>
        <taxon>Rhodobacterales</taxon>
        <taxon>Paracoccaceae</taxon>
        <taxon>Pseudorhodobacter</taxon>
    </lineage>
</organism>
<dbReference type="Gene3D" id="3.40.190.10">
    <property type="entry name" value="Periplasmic binding protein-like II"/>
    <property type="match status" value="1"/>
</dbReference>
<reference evidence="7 8" key="1">
    <citation type="submission" date="2016-10" db="EMBL/GenBank/DDBJ databases">
        <authorList>
            <person name="de Groot N.N."/>
        </authorList>
    </citation>
    <scope>NUCLEOTIDE SEQUENCE [LARGE SCALE GENOMIC DNA]</scope>
    <source>
        <strain evidence="7 8">CGMCC 1.10836</strain>
    </source>
</reference>
<dbReference type="PANTHER" id="PTHR30290">
    <property type="entry name" value="PERIPLASMIC BINDING COMPONENT OF ABC TRANSPORTER"/>
    <property type="match status" value="1"/>
</dbReference>
<dbReference type="EMBL" id="FOCO01000030">
    <property type="protein sequence ID" value="SEN89760.1"/>
    <property type="molecule type" value="Genomic_DNA"/>
</dbReference>
<dbReference type="AlphaFoldDB" id="A0A1H8K9W7"/>
<dbReference type="PANTHER" id="PTHR30290:SF9">
    <property type="entry name" value="OLIGOPEPTIDE-BINDING PROTEIN APPA"/>
    <property type="match status" value="1"/>
</dbReference>
<dbReference type="InterPro" id="IPR000914">
    <property type="entry name" value="SBP_5_dom"/>
</dbReference>
<dbReference type="GO" id="GO:1904680">
    <property type="term" value="F:peptide transmembrane transporter activity"/>
    <property type="evidence" value="ECO:0007669"/>
    <property type="project" value="TreeGrafter"/>
</dbReference>
<feature type="domain" description="Solute-binding protein family 5" evidence="6">
    <location>
        <begin position="81"/>
        <end position="433"/>
    </location>
</feature>
<evidence type="ECO:0000313" key="7">
    <source>
        <dbReference type="EMBL" id="SEN89760.1"/>
    </source>
</evidence>
<dbReference type="InterPro" id="IPR039424">
    <property type="entry name" value="SBP_5"/>
</dbReference>
<protein>
    <submittedName>
        <fullName evidence="7">Peptide/nickel transport system substrate-binding protein</fullName>
    </submittedName>
</protein>
<keyword evidence="3" id="KW-0813">Transport</keyword>
<evidence type="ECO:0000256" key="2">
    <source>
        <dbReference type="ARBA" id="ARBA00005695"/>
    </source>
</evidence>
<keyword evidence="8" id="KW-1185">Reference proteome</keyword>
<comment type="subcellular location">
    <subcellularLocation>
        <location evidence="1">Periplasm</location>
    </subcellularLocation>
</comment>
<gene>
    <name evidence="7" type="ORF">SAMN05216227_103028</name>
</gene>
<evidence type="ECO:0000256" key="1">
    <source>
        <dbReference type="ARBA" id="ARBA00004418"/>
    </source>
</evidence>
<dbReference type="InterPro" id="IPR030678">
    <property type="entry name" value="Peptide/Ni-bd"/>
</dbReference>